<keyword evidence="2" id="KW-0378">Hydrolase</keyword>
<dbReference type="Pfam" id="PF00176">
    <property type="entry name" value="SNF2-rel_dom"/>
    <property type="match status" value="1"/>
</dbReference>
<dbReference type="SMART" id="SM00490">
    <property type="entry name" value="HELICc"/>
    <property type="match status" value="1"/>
</dbReference>
<feature type="region of interest" description="Disordered" evidence="4">
    <location>
        <begin position="235"/>
        <end position="293"/>
    </location>
</feature>
<dbReference type="InterPro" id="IPR001650">
    <property type="entry name" value="Helicase_C-like"/>
</dbReference>
<dbReference type="Gene3D" id="3.40.50.10810">
    <property type="entry name" value="Tandem AAA-ATPase domain"/>
    <property type="match status" value="2"/>
</dbReference>
<keyword evidence="1" id="KW-0547">Nucleotide-binding</keyword>
<organism evidence="7 8">
    <name type="scientific">Fomitopsis schrenkii</name>
    <name type="common">Brown rot fungus</name>
    <dbReference type="NCBI Taxonomy" id="2126942"/>
    <lineage>
        <taxon>Eukaryota</taxon>
        <taxon>Fungi</taxon>
        <taxon>Dikarya</taxon>
        <taxon>Basidiomycota</taxon>
        <taxon>Agaricomycotina</taxon>
        <taxon>Agaricomycetes</taxon>
        <taxon>Polyporales</taxon>
        <taxon>Fomitopsis</taxon>
    </lineage>
</organism>
<reference evidence="7 8" key="1">
    <citation type="journal article" date="2012" name="Science">
        <title>The Paleozoic origin of enzymatic lignin decomposition reconstructed from 31 fungal genomes.</title>
        <authorList>
            <person name="Floudas D."/>
            <person name="Binder M."/>
            <person name="Riley R."/>
            <person name="Barry K."/>
            <person name="Blanchette R.A."/>
            <person name="Henrissat B."/>
            <person name="Martinez A.T."/>
            <person name="Otillar R."/>
            <person name="Spatafora J.W."/>
            <person name="Yadav J.S."/>
            <person name="Aerts A."/>
            <person name="Benoit I."/>
            <person name="Boyd A."/>
            <person name="Carlson A."/>
            <person name="Copeland A."/>
            <person name="Coutinho P.M."/>
            <person name="de Vries R.P."/>
            <person name="Ferreira P."/>
            <person name="Findley K."/>
            <person name="Foster B."/>
            <person name="Gaskell J."/>
            <person name="Glotzer D."/>
            <person name="Gorecki P."/>
            <person name="Heitman J."/>
            <person name="Hesse C."/>
            <person name="Hori C."/>
            <person name="Igarashi K."/>
            <person name="Jurgens J.A."/>
            <person name="Kallen N."/>
            <person name="Kersten P."/>
            <person name="Kohler A."/>
            <person name="Kuees U."/>
            <person name="Kumar T.K.A."/>
            <person name="Kuo A."/>
            <person name="LaButti K."/>
            <person name="Larrondo L.F."/>
            <person name="Lindquist E."/>
            <person name="Ling A."/>
            <person name="Lombard V."/>
            <person name="Lucas S."/>
            <person name="Lundell T."/>
            <person name="Martin R."/>
            <person name="McLaughlin D.J."/>
            <person name="Morgenstern I."/>
            <person name="Morin E."/>
            <person name="Murat C."/>
            <person name="Nagy L.G."/>
            <person name="Nolan M."/>
            <person name="Ohm R.A."/>
            <person name="Patyshakuliyeva A."/>
            <person name="Rokas A."/>
            <person name="Ruiz-Duenas F.J."/>
            <person name="Sabat G."/>
            <person name="Salamov A."/>
            <person name="Samejima M."/>
            <person name="Schmutz J."/>
            <person name="Slot J.C."/>
            <person name="St John F."/>
            <person name="Stenlid J."/>
            <person name="Sun H."/>
            <person name="Sun S."/>
            <person name="Syed K."/>
            <person name="Tsang A."/>
            <person name="Wiebenga A."/>
            <person name="Young D."/>
            <person name="Pisabarro A."/>
            <person name="Eastwood D.C."/>
            <person name="Martin F."/>
            <person name="Cullen D."/>
            <person name="Grigoriev I.V."/>
            <person name="Hibbett D.S."/>
        </authorList>
    </citation>
    <scope>NUCLEOTIDE SEQUENCE</scope>
    <source>
        <strain evidence="8">FP-58527</strain>
    </source>
</reference>
<feature type="domain" description="Helicase ATP-binding" evidence="5">
    <location>
        <begin position="164"/>
        <end position="379"/>
    </location>
</feature>
<keyword evidence="3" id="KW-0067">ATP-binding</keyword>
<feature type="compositionally biased region" description="Polar residues" evidence="4">
    <location>
        <begin position="131"/>
        <end position="140"/>
    </location>
</feature>
<feature type="compositionally biased region" description="Polar residues" evidence="4">
    <location>
        <begin position="80"/>
        <end position="97"/>
    </location>
</feature>
<name>S8E7Y5_FOMSC</name>
<evidence type="ECO:0000256" key="4">
    <source>
        <dbReference type="SAM" id="MobiDB-lite"/>
    </source>
</evidence>
<dbReference type="AlphaFoldDB" id="S8E7Y5"/>
<dbReference type="InterPro" id="IPR049730">
    <property type="entry name" value="SNF2/RAD54-like_C"/>
</dbReference>
<dbReference type="InterPro" id="IPR038718">
    <property type="entry name" value="SNF2-like_sf"/>
</dbReference>
<dbReference type="GO" id="GO:0005524">
    <property type="term" value="F:ATP binding"/>
    <property type="evidence" value="ECO:0007669"/>
    <property type="project" value="InterPro"/>
</dbReference>
<dbReference type="Pfam" id="PF00271">
    <property type="entry name" value="Helicase_C"/>
    <property type="match status" value="1"/>
</dbReference>
<evidence type="ECO:0000259" key="6">
    <source>
        <dbReference type="PROSITE" id="PS51194"/>
    </source>
</evidence>
<evidence type="ECO:0000256" key="2">
    <source>
        <dbReference type="ARBA" id="ARBA00022801"/>
    </source>
</evidence>
<dbReference type="GO" id="GO:0016787">
    <property type="term" value="F:hydrolase activity"/>
    <property type="evidence" value="ECO:0007669"/>
    <property type="project" value="UniProtKB-KW"/>
</dbReference>
<dbReference type="PROSITE" id="PS51192">
    <property type="entry name" value="HELICASE_ATP_BIND_1"/>
    <property type="match status" value="1"/>
</dbReference>
<dbReference type="PANTHER" id="PTHR10799">
    <property type="entry name" value="SNF2/RAD54 HELICASE FAMILY"/>
    <property type="match status" value="1"/>
</dbReference>
<accession>S8E7Y5</accession>
<dbReference type="STRING" id="743788.S8E7Y5"/>
<evidence type="ECO:0000313" key="8">
    <source>
        <dbReference type="Proteomes" id="UP000015241"/>
    </source>
</evidence>
<keyword evidence="8" id="KW-1185">Reference proteome</keyword>
<evidence type="ECO:0000256" key="1">
    <source>
        <dbReference type="ARBA" id="ARBA00022741"/>
    </source>
</evidence>
<dbReference type="CDD" id="cd18793">
    <property type="entry name" value="SF2_C_SNF"/>
    <property type="match status" value="1"/>
</dbReference>
<feature type="compositionally biased region" description="Basic and acidic residues" evidence="4">
    <location>
        <begin position="110"/>
        <end position="128"/>
    </location>
</feature>
<dbReference type="OrthoDB" id="5857104at2759"/>
<dbReference type="HOGENOM" id="CLU_000315_17_3_1"/>
<feature type="compositionally biased region" description="Low complexity" evidence="4">
    <location>
        <begin position="247"/>
        <end position="261"/>
    </location>
</feature>
<feature type="compositionally biased region" description="Acidic residues" evidence="4">
    <location>
        <begin position="26"/>
        <end position="48"/>
    </location>
</feature>
<dbReference type="SMART" id="SM00487">
    <property type="entry name" value="DEXDc"/>
    <property type="match status" value="1"/>
</dbReference>
<dbReference type="SUPFAM" id="SSF52540">
    <property type="entry name" value="P-loop containing nucleoside triphosphate hydrolases"/>
    <property type="match status" value="2"/>
</dbReference>
<feature type="region of interest" description="Disordered" evidence="4">
    <location>
        <begin position="78"/>
        <end position="140"/>
    </location>
</feature>
<dbReference type="EMBL" id="KE504147">
    <property type="protein sequence ID" value="EPT00728.1"/>
    <property type="molecule type" value="Genomic_DNA"/>
</dbReference>
<dbReference type="InterPro" id="IPR014001">
    <property type="entry name" value="Helicase_ATP-bd"/>
</dbReference>
<dbReference type="eggNOG" id="KOG0385">
    <property type="taxonomic scope" value="Eukaryota"/>
</dbReference>
<protein>
    <submittedName>
        <fullName evidence="7">Uncharacterized protein</fullName>
    </submittedName>
</protein>
<sequence>MNMSDADGCSSTTPASSPPPPTSDALELDDVDDKAEDEEDEEVDEDTEERLRKLDHVLAKSAVAVQILKEQMDRVRLNLTRRTNGSSEDAGNTSSKSGTKKRTQTDAPNGEERNPKRVKTDGDAKEEAESSAEQPFEQSVMVSGTTLKDYQLEGVAWMAGLHRAADEMGLGKTLQTIAFHAFLRERSALPFLVLCPLSVLHNWVDEFKKFAPAIPVVMYHGTPDERVEIRRTQMALSEDDAQAQARRLGGPLGSSAPSGRPTKGKSKYSKGKPAKNAKTPADSYKPRVKKNTKLAPNQRTNFPVVITTYEMLMKDRAYFAAYYWGFIVVDEGHRLKNMNCRLIQELRMVPTGSRMILTGTPLQNNLSELFTLLNFVLPDLFTDPVSFEEWFDMPRLQKTMSSKRSTEIIHKLHALLKPVLLRRLKSDVETTLPPKKEYVLYAPLSERQRELYDAIASGGLRALLVKEAGQKQGKNAESDEEEDVPLQTQQKGKGLRRTKRKNYAVDGNDDEYFGRLEAGEIEDPRRKGQEQSTEELAREWHRKTMLSKVNRMSLQNMVMQLRKVCSHPFLFDWPIDPKTRQPVLNDELSTASGKMMVLERLLDELFKRGHKVLLFSQFTTMLDIIEGFNLSYQDWATEFKGWSLCRIDGSTPIADRRDELNRFQKGGKNAPSLFLLSTRAGGQGLNLVAADTVIFYDQDWNPQMDLQAQDRAHRIGQTRPVLVFRIVSKHTVETKIMQRATDKRKLEALVIAKGEFRNPTLAPTRSRKDTMAQMAADLLKLEGEQIEVVPSTAAGKASVISDAELDVLLDRSPEVFTHRQKGWTSAGSADEGASQKKEKVGRSAAFAVYNGPATQGNDLLAEMLSKGEQEDE</sequence>
<evidence type="ECO:0000256" key="3">
    <source>
        <dbReference type="ARBA" id="ARBA00022840"/>
    </source>
</evidence>
<dbReference type="InParanoid" id="S8E7Y5"/>
<gene>
    <name evidence="7" type="ORF">FOMPIDRAFT_155773</name>
</gene>
<proteinExistence type="predicted"/>
<feature type="domain" description="Helicase C-terminal" evidence="6">
    <location>
        <begin position="597"/>
        <end position="772"/>
    </location>
</feature>
<evidence type="ECO:0000313" key="7">
    <source>
        <dbReference type="EMBL" id="EPT00728.1"/>
    </source>
</evidence>
<dbReference type="PROSITE" id="PS51194">
    <property type="entry name" value="HELICASE_CTER"/>
    <property type="match status" value="1"/>
</dbReference>
<dbReference type="InterPro" id="IPR027417">
    <property type="entry name" value="P-loop_NTPase"/>
</dbReference>
<feature type="compositionally biased region" description="Basic residues" evidence="4">
    <location>
        <begin position="262"/>
        <end position="275"/>
    </location>
</feature>
<feature type="region of interest" description="Disordered" evidence="4">
    <location>
        <begin position="473"/>
        <end position="501"/>
    </location>
</feature>
<dbReference type="Proteomes" id="UP000015241">
    <property type="component" value="Unassembled WGS sequence"/>
</dbReference>
<dbReference type="Gene3D" id="3.40.50.300">
    <property type="entry name" value="P-loop containing nucleotide triphosphate hydrolases"/>
    <property type="match status" value="1"/>
</dbReference>
<evidence type="ECO:0000259" key="5">
    <source>
        <dbReference type="PROSITE" id="PS51192"/>
    </source>
</evidence>
<dbReference type="InterPro" id="IPR000330">
    <property type="entry name" value="SNF2_N"/>
</dbReference>
<feature type="region of interest" description="Disordered" evidence="4">
    <location>
        <begin position="1"/>
        <end position="50"/>
    </location>
</feature>
<feature type="region of interest" description="Disordered" evidence="4">
    <location>
        <begin position="819"/>
        <end position="838"/>
    </location>
</feature>